<name>A0A1G1WPW7_9BACT</name>
<keyword evidence="5 12" id="KW-0812">Transmembrane</keyword>
<dbReference type="Proteomes" id="UP000177821">
    <property type="component" value="Unassembled WGS sequence"/>
</dbReference>
<proteinExistence type="inferred from homology"/>
<keyword evidence="4 12" id="KW-0645">Protease</keyword>
<feature type="active site" evidence="12">
    <location>
        <position position="147"/>
    </location>
</feature>
<dbReference type="GO" id="GO:0008270">
    <property type="term" value="F:zinc ion binding"/>
    <property type="evidence" value="ECO:0007669"/>
    <property type="project" value="UniProtKB-UniRule"/>
</dbReference>
<evidence type="ECO:0000256" key="6">
    <source>
        <dbReference type="ARBA" id="ARBA00022723"/>
    </source>
</evidence>
<feature type="transmembrane region" description="Helical" evidence="12">
    <location>
        <begin position="158"/>
        <end position="181"/>
    </location>
</feature>
<evidence type="ECO:0000313" key="15">
    <source>
        <dbReference type="Proteomes" id="UP000177821"/>
    </source>
</evidence>
<dbReference type="Gene3D" id="3.30.2010.10">
    <property type="entry name" value="Metalloproteases ('zincins'), catalytic domain"/>
    <property type="match status" value="1"/>
</dbReference>
<evidence type="ECO:0000313" key="14">
    <source>
        <dbReference type="EMBL" id="OGY29651.1"/>
    </source>
</evidence>
<evidence type="ECO:0000256" key="4">
    <source>
        <dbReference type="ARBA" id="ARBA00022670"/>
    </source>
</evidence>
<dbReference type="EMBL" id="MHCX01000019">
    <property type="protein sequence ID" value="OGY29651.1"/>
    <property type="molecule type" value="Genomic_DNA"/>
</dbReference>
<feature type="transmembrane region" description="Helical" evidence="12">
    <location>
        <begin position="193"/>
        <end position="214"/>
    </location>
</feature>
<dbReference type="InterPro" id="IPR001915">
    <property type="entry name" value="Peptidase_M48"/>
</dbReference>
<dbReference type="GO" id="GO:0005886">
    <property type="term" value="C:plasma membrane"/>
    <property type="evidence" value="ECO:0007669"/>
    <property type="project" value="UniProtKB-SubCell"/>
</dbReference>
<feature type="domain" description="Peptidase M48" evidence="13">
    <location>
        <begin position="82"/>
        <end position="296"/>
    </location>
</feature>
<dbReference type="InterPro" id="IPR022919">
    <property type="entry name" value="Pept_M48_protease_HtpX"/>
</dbReference>
<comment type="caution">
    <text evidence="14">The sequence shown here is derived from an EMBL/GenBank/DDBJ whole genome shotgun (WGS) entry which is preliminary data.</text>
</comment>
<dbReference type="GO" id="GO:0004222">
    <property type="term" value="F:metalloendopeptidase activity"/>
    <property type="evidence" value="ECO:0007669"/>
    <property type="project" value="UniProtKB-UniRule"/>
</dbReference>
<keyword evidence="9 12" id="KW-1133">Transmembrane helix</keyword>
<dbReference type="PANTHER" id="PTHR43221">
    <property type="entry name" value="PROTEASE HTPX"/>
    <property type="match status" value="1"/>
</dbReference>
<keyword evidence="11 12" id="KW-0472">Membrane</keyword>
<evidence type="ECO:0000256" key="2">
    <source>
        <dbReference type="ARBA" id="ARBA00009779"/>
    </source>
</evidence>
<evidence type="ECO:0000256" key="8">
    <source>
        <dbReference type="ARBA" id="ARBA00022833"/>
    </source>
</evidence>
<protein>
    <recommendedName>
        <fullName evidence="12">Protease HtpX homolog</fullName>
        <ecNumber evidence="12">3.4.24.-</ecNumber>
    </recommendedName>
</protein>
<keyword evidence="7 12" id="KW-0378">Hydrolase</keyword>
<evidence type="ECO:0000259" key="13">
    <source>
        <dbReference type="Pfam" id="PF01435"/>
    </source>
</evidence>
<feature type="transmembrane region" description="Helical" evidence="12">
    <location>
        <begin position="18"/>
        <end position="39"/>
    </location>
</feature>
<gene>
    <name evidence="12" type="primary">htpX</name>
    <name evidence="14" type="ORF">A3J50_03430</name>
</gene>
<evidence type="ECO:0000256" key="3">
    <source>
        <dbReference type="ARBA" id="ARBA00022475"/>
    </source>
</evidence>
<dbReference type="AlphaFoldDB" id="A0A1G1WPW7"/>
<evidence type="ECO:0000256" key="9">
    <source>
        <dbReference type="ARBA" id="ARBA00022989"/>
    </source>
</evidence>
<keyword evidence="8 12" id="KW-0862">Zinc</keyword>
<sequence>MENLTIHNQIASNKTKTWFIMTAFSIFVIGVGYVFAQALGYGSGILGYFIIFSVLTNLVSYYFSDTFVLAISRAKPITKSGNKELYNIVENLCIGAGLPIPKIYVIDDSAPNAFATGRDPKHASIALTTGLLNKLEKIELEGVVGHELSHIRNYDTRIMVVVSVLVGFIALLADWFFRASWFRSSDRDDRKSGGVFVIVALILAILAPLIAQVIKAAISRRREFLADASSALLTRYPDGLADALMKISSDKEVLEVANRGTAHLYIVNPLKNYGEFMTKLFSTHPPIEERVKALRAM</sequence>
<reference evidence="14 15" key="1">
    <citation type="journal article" date="2016" name="Nat. Commun.">
        <title>Thousands of microbial genomes shed light on interconnected biogeochemical processes in an aquifer system.</title>
        <authorList>
            <person name="Anantharaman K."/>
            <person name="Brown C.T."/>
            <person name="Hug L.A."/>
            <person name="Sharon I."/>
            <person name="Castelle C.J."/>
            <person name="Probst A.J."/>
            <person name="Thomas B.C."/>
            <person name="Singh A."/>
            <person name="Wilkins M.J."/>
            <person name="Karaoz U."/>
            <person name="Brodie E.L."/>
            <person name="Williams K.H."/>
            <person name="Hubbard S.S."/>
            <person name="Banfield J.F."/>
        </authorList>
    </citation>
    <scope>NUCLEOTIDE SEQUENCE [LARGE SCALE GENOMIC DNA]</scope>
</reference>
<dbReference type="HAMAP" id="MF_00188">
    <property type="entry name" value="Pept_M48_protease_HtpX"/>
    <property type="match status" value="1"/>
</dbReference>
<dbReference type="InterPro" id="IPR050083">
    <property type="entry name" value="HtpX_protease"/>
</dbReference>
<dbReference type="PANTHER" id="PTHR43221:SF1">
    <property type="entry name" value="PROTEASE HTPX"/>
    <property type="match status" value="1"/>
</dbReference>
<evidence type="ECO:0000256" key="10">
    <source>
        <dbReference type="ARBA" id="ARBA00023049"/>
    </source>
</evidence>
<evidence type="ECO:0000256" key="5">
    <source>
        <dbReference type="ARBA" id="ARBA00022692"/>
    </source>
</evidence>
<comment type="similarity">
    <text evidence="2 12">Belongs to the peptidase M48B family.</text>
</comment>
<comment type="subcellular location">
    <subcellularLocation>
        <location evidence="1 12">Cell membrane</location>
        <topology evidence="1 12">Multi-pass membrane protein</topology>
    </subcellularLocation>
</comment>
<dbReference type="Pfam" id="PF01435">
    <property type="entry name" value="Peptidase_M48"/>
    <property type="match status" value="1"/>
</dbReference>
<feature type="binding site" evidence="12">
    <location>
        <position position="146"/>
    </location>
    <ligand>
        <name>Zn(2+)</name>
        <dbReference type="ChEBI" id="CHEBI:29105"/>
        <note>catalytic</note>
    </ligand>
</feature>
<evidence type="ECO:0000256" key="11">
    <source>
        <dbReference type="ARBA" id="ARBA00023136"/>
    </source>
</evidence>
<evidence type="ECO:0000256" key="1">
    <source>
        <dbReference type="ARBA" id="ARBA00004651"/>
    </source>
</evidence>
<evidence type="ECO:0000256" key="12">
    <source>
        <dbReference type="HAMAP-Rule" id="MF_00188"/>
    </source>
</evidence>
<dbReference type="GO" id="GO:0006508">
    <property type="term" value="P:proteolysis"/>
    <property type="evidence" value="ECO:0007669"/>
    <property type="project" value="UniProtKB-KW"/>
</dbReference>
<feature type="binding site" evidence="12">
    <location>
        <position position="223"/>
    </location>
    <ligand>
        <name>Zn(2+)</name>
        <dbReference type="ChEBI" id="CHEBI:29105"/>
        <note>catalytic</note>
    </ligand>
</feature>
<keyword evidence="3 12" id="KW-1003">Cell membrane</keyword>
<feature type="transmembrane region" description="Helical" evidence="12">
    <location>
        <begin position="45"/>
        <end position="63"/>
    </location>
</feature>
<evidence type="ECO:0000256" key="7">
    <source>
        <dbReference type="ARBA" id="ARBA00022801"/>
    </source>
</evidence>
<dbReference type="EC" id="3.4.24.-" evidence="12"/>
<accession>A0A1G1WPW7</accession>
<dbReference type="CDD" id="cd07340">
    <property type="entry name" value="M48B_Htpx_like"/>
    <property type="match status" value="1"/>
</dbReference>
<keyword evidence="6 12" id="KW-0479">Metal-binding</keyword>
<comment type="cofactor">
    <cofactor evidence="12">
        <name>Zn(2+)</name>
        <dbReference type="ChEBI" id="CHEBI:29105"/>
    </cofactor>
    <text evidence="12">Binds 1 zinc ion per subunit.</text>
</comment>
<organism evidence="14 15">
    <name type="scientific">Candidatus Woykebacteria bacterium RIFCSPHIGHO2_02_FULL_43_16b</name>
    <dbReference type="NCBI Taxonomy" id="1802601"/>
    <lineage>
        <taxon>Bacteria</taxon>
        <taxon>Candidatus Woykeibacteriota</taxon>
    </lineage>
</organism>
<feature type="binding site" evidence="12">
    <location>
        <position position="150"/>
    </location>
    <ligand>
        <name>Zn(2+)</name>
        <dbReference type="ChEBI" id="CHEBI:29105"/>
        <note>catalytic</note>
    </ligand>
</feature>
<keyword evidence="10 12" id="KW-0482">Metalloprotease</keyword>